<reference evidence="8" key="1">
    <citation type="submission" date="2010-07" db="EMBL/GenBank/DDBJ databases">
        <title>The genome sequence of Gaeumannomyces graminis var. tritici strain R3-111a-1.</title>
        <authorList>
            <consortium name="The Broad Institute Genome Sequencing Platform"/>
            <person name="Ma L.-J."/>
            <person name="Dead R."/>
            <person name="Young S."/>
            <person name="Zeng Q."/>
            <person name="Koehrsen M."/>
            <person name="Alvarado L."/>
            <person name="Berlin A."/>
            <person name="Chapman S.B."/>
            <person name="Chen Z."/>
            <person name="Freedman E."/>
            <person name="Gellesch M."/>
            <person name="Goldberg J."/>
            <person name="Griggs A."/>
            <person name="Gujja S."/>
            <person name="Heilman E.R."/>
            <person name="Heiman D."/>
            <person name="Hepburn T."/>
            <person name="Howarth C."/>
            <person name="Jen D."/>
            <person name="Larson L."/>
            <person name="Mehta T."/>
            <person name="Neiman D."/>
            <person name="Pearson M."/>
            <person name="Roberts A."/>
            <person name="Saif S."/>
            <person name="Shea T."/>
            <person name="Shenoy N."/>
            <person name="Sisk P."/>
            <person name="Stolte C."/>
            <person name="Sykes S."/>
            <person name="Walk T."/>
            <person name="White J."/>
            <person name="Yandava C."/>
            <person name="Haas B."/>
            <person name="Nusbaum C."/>
            <person name="Birren B."/>
        </authorList>
    </citation>
    <scope>NUCLEOTIDE SEQUENCE [LARGE SCALE GENOMIC DNA]</scope>
    <source>
        <strain evidence="8">R3-111a-1</strain>
    </source>
</reference>
<dbReference type="InterPro" id="IPR027417">
    <property type="entry name" value="P-loop_NTPase"/>
</dbReference>
<evidence type="ECO:0000313" key="8">
    <source>
        <dbReference type="Proteomes" id="UP000006039"/>
    </source>
</evidence>
<evidence type="ECO:0000259" key="5">
    <source>
        <dbReference type="Pfam" id="PF24883"/>
    </source>
</evidence>
<sequence>MSFALAKAARLKPEIRLAQEISKFEATLSDEQKATCNSCKSQALASPPDAGDIMRLTAEVDRRAAGRGYRGRCFGPRFSNILETIQPFAALGDTVVGGSQNIIACGVWSLVRMTLLLVVNFHSYFEKLSDLFMAIGRSSPRYQMMALLYPRSERLQSYLCEYFIVVVRLCHQHLKLIQKSTLGQLMSFISDSDLKTYQSDTDSWASLIKEEVNALMAKDVAEQSSRTRTLLQFSKSETHRKKFKAYTRILNACATYNYQKAWKETRKAGYTTLLDRAHEYQNWKVQPSSCTLVCTGKLGSGKSVLLANMVDDLNLHVQKEPLPVAYYFCRHDNSESLQARTIMGCLARQLLGPPPGPAGLECLIDAITPTMDLDGVTNLLLRALPTRAYVVVDGLDECDNDQRQSLIRALWQLQEESSLLVCISFRVEPDTASRLRTEAFARPSVLQIPGDNPDIGQFINAELKRRIVSGELKMGEPGLILEIQDALVRGAHGMFLWVALQIESLCSAKTDEAIRQALADLSKDLPSTFSRILQKSESLGKDYQQKTLKLVIAARHPLTTDELREALSVNPGNTDWNPAQLLNDVYSALACCGSLVTVDEEDFTVRLVHHSVKQFLLGGLGSSSGGMFTLGSAMATMGHIVVTYLNYGVFDNQLSTSVAPQVMAATVPRKIIQSAVGTSASVRVQELALRLLESHKQSEYNIGPLLRNESKRSSPHYTNQFNFFPYAKLYWFHHIRSIPKEEPVIYGQLLKILRRGVININVKDEDGSTPLQWAAENGHDAVARLLLDRGADKDAKDGDGWTPLHRAAKAGHEAVARLLVQAGADKDAEDGYGSTTPLQLAAENGHEA</sequence>
<protein>
    <submittedName>
        <fullName evidence="6 7">Uncharacterized protein</fullName>
    </submittedName>
</protein>
<dbReference type="AlphaFoldDB" id="J8QL19"/>
<dbReference type="Gene3D" id="3.40.50.300">
    <property type="entry name" value="P-loop containing nucleotide triphosphate hydrolases"/>
    <property type="match status" value="1"/>
</dbReference>
<reference evidence="7" key="4">
    <citation type="journal article" date="2015" name="G3 (Bethesda)">
        <title>Genome sequences of three phytopathogenic species of the Magnaporthaceae family of fungi.</title>
        <authorList>
            <person name="Okagaki L.H."/>
            <person name="Nunes C.C."/>
            <person name="Sailsbery J."/>
            <person name="Clay B."/>
            <person name="Brown D."/>
            <person name="John T."/>
            <person name="Oh Y."/>
            <person name="Young N."/>
            <person name="Fitzgerald M."/>
            <person name="Haas B.J."/>
            <person name="Zeng Q."/>
            <person name="Young S."/>
            <person name="Adiconis X."/>
            <person name="Fan L."/>
            <person name="Levin J.Z."/>
            <person name="Mitchell T.K."/>
            <person name="Okubara P.A."/>
            <person name="Farman M.L."/>
            <person name="Kohn L.M."/>
            <person name="Birren B."/>
            <person name="Ma L.-J."/>
            <person name="Dean R.A."/>
        </authorList>
    </citation>
    <scope>NUCLEOTIDE SEQUENCE</scope>
    <source>
        <strain evidence="7">R3-111a-1</strain>
    </source>
</reference>
<feature type="region of interest" description="Disordered" evidence="3">
    <location>
        <begin position="827"/>
        <end position="848"/>
    </location>
</feature>
<reference evidence="6" key="3">
    <citation type="submission" date="2010-09" db="EMBL/GenBank/DDBJ databases">
        <title>Annotation of Gaeumannomyces graminis var. tritici R3-111a-1.</title>
        <authorList>
            <consortium name="The Broad Institute Genome Sequencing Platform"/>
            <person name="Ma L.-J."/>
            <person name="Dead R."/>
            <person name="Young S.K."/>
            <person name="Zeng Q."/>
            <person name="Gargeya S."/>
            <person name="Fitzgerald M."/>
            <person name="Haas B."/>
            <person name="Abouelleil A."/>
            <person name="Alvarado L."/>
            <person name="Arachchi H.M."/>
            <person name="Berlin A."/>
            <person name="Brown A."/>
            <person name="Chapman S.B."/>
            <person name="Chen Z."/>
            <person name="Dunbar C."/>
            <person name="Freedman E."/>
            <person name="Gearin G."/>
            <person name="Gellesch M."/>
            <person name="Goldberg J."/>
            <person name="Griggs A."/>
            <person name="Gujja S."/>
            <person name="Heiman D."/>
            <person name="Howarth C."/>
            <person name="Larson L."/>
            <person name="Lui A."/>
            <person name="MacDonald P.J.P."/>
            <person name="Mehta T."/>
            <person name="Montmayeur A."/>
            <person name="Murphy C."/>
            <person name="Neiman D."/>
            <person name="Pearson M."/>
            <person name="Priest M."/>
            <person name="Roberts A."/>
            <person name="Saif S."/>
            <person name="Shea T."/>
            <person name="Shenoy N."/>
            <person name="Sisk P."/>
            <person name="Stolte C."/>
            <person name="Sykes S."/>
            <person name="Yandava C."/>
            <person name="Wortman J."/>
            <person name="Nusbaum C."/>
            <person name="Birren B."/>
        </authorList>
    </citation>
    <scope>NUCLEOTIDE SEQUENCE</scope>
    <source>
        <strain evidence="6">R3-111a-1</strain>
    </source>
</reference>
<dbReference type="STRING" id="644352.J8QL19"/>
<dbReference type="InterPro" id="IPR036770">
    <property type="entry name" value="Ankyrin_rpt-contain_sf"/>
</dbReference>
<dbReference type="PROSITE" id="PS50297">
    <property type="entry name" value="ANK_REP_REGION"/>
    <property type="match status" value="2"/>
</dbReference>
<gene>
    <name evidence="7" type="primary">20353980</name>
    <name evidence="6" type="ORF">GGTG_13522</name>
</gene>
<dbReference type="EnsemblFungi" id="EJT68933">
    <property type="protein sequence ID" value="EJT68933"/>
    <property type="gene ID" value="GGTG_13522"/>
</dbReference>
<evidence type="ECO:0000256" key="2">
    <source>
        <dbReference type="PROSITE-ProRule" id="PRU00023"/>
    </source>
</evidence>
<accession>J8QL19</accession>
<dbReference type="GeneID" id="20353980"/>
<evidence type="ECO:0000313" key="7">
    <source>
        <dbReference type="EnsemblFungi" id="EJT68933"/>
    </source>
</evidence>
<dbReference type="PANTHER" id="PTHR10039">
    <property type="entry name" value="AMELOGENIN"/>
    <property type="match status" value="1"/>
</dbReference>
<feature type="repeat" description="ANK" evidence="2">
    <location>
        <begin position="766"/>
        <end position="798"/>
    </location>
</feature>
<evidence type="ECO:0000313" key="6">
    <source>
        <dbReference type="EMBL" id="EJT68933.1"/>
    </source>
</evidence>
<dbReference type="OrthoDB" id="7464126at2759"/>
<feature type="repeat" description="ANK" evidence="2">
    <location>
        <begin position="799"/>
        <end position="831"/>
    </location>
</feature>
<evidence type="ECO:0000259" key="4">
    <source>
        <dbReference type="Pfam" id="PF22939"/>
    </source>
</evidence>
<keyword evidence="8" id="KW-1185">Reference proteome</keyword>
<name>J8QL19_GAET3</name>
<dbReference type="EMBL" id="GL385409">
    <property type="protein sequence ID" value="EJT68933.1"/>
    <property type="molecule type" value="Genomic_DNA"/>
</dbReference>
<proteinExistence type="predicted"/>
<reference evidence="7" key="5">
    <citation type="submission" date="2018-04" db="UniProtKB">
        <authorList>
            <consortium name="EnsemblFungi"/>
        </authorList>
    </citation>
    <scope>IDENTIFICATION</scope>
    <source>
        <strain evidence="7">R3-111a-1</strain>
    </source>
</reference>
<dbReference type="SMART" id="SM00248">
    <property type="entry name" value="ANK"/>
    <property type="match status" value="2"/>
</dbReference>
<dbReference type="InterPro" id="IPR002110">
    <property type="entry name" value="Ankyrin_rpt"/>
</dbReference>
<feature type="domain" description="Nephrocystin 3-like N-terminal" evidence="5">
    <location>
        <begin position="277"/>
        <end position="419"/>
    </location>
</feature>
<evidence type="ECO:0000256" key="1">
    <source>
        <dbReference type="ARBA" id="ARBA00022737"/>
    </source>
</evidence>
<dbReference type="SUPFAM" id="SSF48403">
    <property type="entry name" value="Ankyrin repeat"/>
    <property type="match status" value="1"/>
</dbReference>
<dbReference type="Pfam" id="PF24883">
    <property type="entry name" value="NPHP3_N"/>
    <property type="match status" value="1"/>
</dbReference>
<dbReference type="PANTHER" id="PTHR10039:SF10">
    <property type="entry name" value="NACHT DOMAIN-CONTAINING PROTEIN"/>
    <property type="match status" value="1"/>
</dbReference>
<dbReference type="PRINTS" id="PR01415">
    <property type="entry name" value="ANKYRIN"/>
</dbReference>
<keyword evidence="1" id="KW-0677">Repeat</keyword>
<dbReference type="Pfam" id="PF22939">
    <property type="entry name" value="WHD_GPIID"/>
    <property type="match status" value="1"/>
</dbReference>
<reference evidence="6" key="2">
    <citation type="submission" date="2010-07" db="EMBL/GenBank/DDBJ databases">
        <authorList>
            <consortium name="The Broad Institute Genome Sequencing Platform"/>
            <consortium name="Broad Institute Genome Sequencing Center for Infectious Disease"/>
            <person name="Ma L.-J."/>
            <person name="Dead R."/>
            <person name="Young S."/>
            <person name="Zeng Q."/>
            <person name="Koehrsen M."/>
            <person name="Alvarado L."/>
            <person name="Berlin A."/>
            <person name="Chapman S.B."/>
            <person name="Chen Z."/>
            <person name="Freedman E."/>
            <person name="Gellesch M."/>
            <person name="Goldberg J."/>
            <person name="Griggs A."/>
            <person name="Gujja S."/>
            <person name="Heilman E.R."/>
            <person name="Heiman D."/>
            <person name="Hepburn T."/>
            <person name="Howarth C."/>
            <person name="Jen D."/>
            <person name="Larson L."/>
            <person name="Mehta T."/>
            <person name="Neiman D."/>
            <person name="Pearson M."/>
            <person name="Roberts A."/>
            <person name="Saif S."/>
            <person name="Shea T."/>
            <person name="Shenoy N."/>
            <person name="Sisk P."/>
            <person name="Stolte C."/>
            <person name="Sykes S."/>
            <person name="Walk T."/>
            <person name="White J."/>
            <person name="Yandava C."/>
            <person name="Haas B."/>
            <person name="Nusbaum C."/>
            <person name="Birren B."/>
        </authorList>
    </citation>
    <scope>NUCLEOTIDE SEQUENCE</scope>
    <source>
        <strain evidence="6">R3-111a-1</strain>
    </source>
</reference>
<feature type="domain" description="GPI inositol-deacylase winged helix" evidence="4">
    <location>
        <begin position="539"/>
        <end position="618"/>
    </location>
</feature>
<keyword evidence="2" id="KW-0040">ANK repeat</keyword>
<dbReference type="Pfam" id="PF12796">
    <property type="entry name" value="Ank_2"/>
    <property type="match status" value="1"/>
</dbReference>
<dbReference type="InterPro" id="IPR054471">
    <property type="entry name" value="GPIID_WHD"/>
</dbReference>
<dbReference type="VEuPathDB" id="FungiDB:GGTG_13522"/>
<dbReference type="InterPro" id="IPR056884">
    <property type="entry name" value="NPHP3-like_N"/>
</dbReference>
<organism evidence="6">
    <name type="scientific">Gaeumannomyces tritici (strain R3-111a-1)</name>
    <name type="common">Wheat and barley take-all root rot fungus</name>
    <name type="synonym">Gaeumannomyces graminis var. tritici</name>
    <dbReference type="NCBI Taxonomy" id="644352"/>
    <lineage>
        <taxon>Eukaryota</taxon>
        <taxon>Fungi</taxon>
        <taxon>Dikarya</taxon>
        <taxon>Ascomycota</taxon>
        <taxon>Pezizomycotina</taxon>
        <taxon>Sordariomycetes</taxon>
        <taxon>Sordariomycetidae</taxon>
        <taxon>Magnaporthales</taxon>
        <taxon>Magnaporthaceae</taxon>
        <taxon>Gaeumannomyces</taxon>
    </lineage>
</organism>
<feature type="non-terminal residue" evidence="6">
    <location>
        <position position="848"/>
    </location>
</feature>
<dbReference type="RefSeq" id="XP_009229696.1">
    <property type="nucleotide sequence ID" value="XM_009231432.1"/>
</dbReference>
<dbReference type="Gene3D" id="1.25.40.20">
    <property type="entry name" value="Ankyrin repeat-containing domain"/>
    <property type="match status" value="2"/>
</dbReference>
<dbReference type="PROSITE" id="PS50088">
    <property type="entry name" value="ANK_REPEAT"/>
    <property type="match status" value="2"/>
</dbReference>
<evidence type="ECO:0000256" key="3">
    <source>
        <dbReference type="SAM" id="MobiDB-lite"/>
    </source>
</evidence>
<dbReference type="Proteomes" id="UP000006039">
    <property type="component" value="Unassembled WGS sequence"/>
</dbReference>